<evidence type="ECO:0000313" key="3">
    <source>
        <dbReference type="EMBL" id="CDW83830.1"/>
    </source>
</evidence>
<organism evidence="3 4">
    <name type="scientific">Stylonychia lemnae</name>
    <name type="common">Ciliate</name>
    <dbReference type="NCBI Taxonomy" id="5949"/>
    <lineage>
        <taxon>Eukaryota</taxon>
        <taxon>Sar</taxon>
        <taxon>Alveolata</taxon>
        <taxon>Ciliophora</taxon>
        <taxon>Intramacronucleata</taxon>
        <taxon>Spirotrichea</taxon>
        <taxon>Stichotrichia</taxon>
        <taxon>Sporadotrichida</taxon>
        <taxon>Oxytrichidae</taxon>
        <taxon>Stylonychinae</taxon>
        <taxon>Stylonychia</taxon>
    </lineage>
</organism>
<proteinExistence type="predicted"/>
<keyword evidence="2" id="KW-0472">Membrane</keyword>
<dbReference type="InterPro" id="IPR006212">
    <property type="entry name" value="Furin_repeat"/>
</dbReference>
<accession>A0A078AN84</accession>
<protein>
    <submittedName>
        <fullName evidence="3">Uncharacterized protein</fullName>
    </submittedName>
</protein>
<evidence type="ECO:0000256" key="2">
    <source>
        <dbReference type="SAM" id="Phobius"/>
    </source>
</evidence>
<dbReference type="CDD" id="cd00064">
    <property type="entry name" value="FU"/>
    <property type="match status" value="1"/>
</dbReference>
<feature type="region of interest" description="Disordered" evidence="1">
    <location>
        <begin position="1181"/>
        <end position="1241"/>
    </location>
</feature>
<dbReference type="OrthoDB" id="300641at2759"/>
<evidence type="ECO:0000256" key="1">
    <source>
        <dbReference type="SAM" id="MobiDB-lite"/>
    </source>
</evidence>
<keyword evidence="2" id="KW-0812">Transmembrane</keyword>
<gene>
    <name evidence="3" type="primary">Contig13914.g14854</name>
    <name evidence="3" type="ORF">STYLEM_12881</name>
</gene>
<dbReference type="EMBL" id="CCKQ01012218">
    <property type="protein sequence ID" value="CDW83830.1"/>
    <property type="molecule type" value="Genomic_DNA"/>
</dbReference>
<feature type="compositionally biased region" description="Low complexity" evidence="1">
    <location>
        <begin position="1372"/>
        <end position="1386"/>
    </location>
</feature>
<dbReference type="SUPFAM" id="SSF49899">
    <property type="entry name" value="Concanavalin A-like lectins/glucanases"/>
    <property type="match status" value="2"/>
</dbReference>
<dbReference type="Gene3D" id="2.60.120.200">
    <property type="match status" value="1"/>
</dbReference>
<evidence type="ECO:0000313" key="4">
    <source>
        <dbReference type="Proteomes" id="UP000039865"/>
    </source>
</evidence>
<dbReference type="InterPro" id="IPR013320">
    <property type="entry name" value="ConA-like_dom_sf"/>
</dbReference>
<feature type="transmembrane region" description="Helical" evidence="2">
    <location>
        <begin position="943"/>
        <end position="967"/>
    </location>
</feature>
<dbReference type="InterPro" id="IPR052798">
    <property type="entry name" value="Giardia_VSA"/>
</dbReference>
<reference evidence="3 4" key="1">
    <citation type="submission" date="2014-06" db="EMBL/GenBank/DDBJ databases">
        <authorList>
            <person name="Swart Estienne"/>
        </authorList>
    </citation>
    <scope>NUCLEOTIDE SEQUENCE [LARGE SCALE GENOMIC DNA]</scope>
    <source>
        <strain evidence="3 4">130c</strain>
    </source>
</reference>
<dbReference type="SUPFAM" id="SSF57184">
    <property type="entry name" value="Growth factor receptor domain"/>
    <property type="match status" value="1"/>
</dbReference>
<keyword evidence="4" id="KW-1185">Reference proteome</keyword>
<sequence>MQIEQNELKLLQGLIIISKIQKQNYEEQIQNGIIFKVSNQHTFANQFKYNSFLQCKHKGLGADTTTYFNKYICTGGTASKVVGTGDATYALKGIDTALYLGDSSSTSFRPTVSTDFGLLFTGEQFAYVKASNTYTLFSNELRYSGSSVTMWAYIFDNQRDQTLVCKQNRNSGNDVSDKLCLGIKNGYFYASMLGETLAFDAEVQEGWNFIAFLIQMDAASAYSRLRVVAYSRSKVVASYKTFSYAYQDDVSYDLLIGGKYAYDGLTIKSGFSGYILELRLYSTVLLTLDNLDNMVDYDCTTNTAQLLCEMCPMYVTSTANICLEDFSTSKTIANYQKAKYSFNGAPSGTSRYYFGSTVGTQIFNFYFGNAPSDARTLDNEPHRSEVNGLYFDGNDYMSNQISANQLTLDKYFTIELWVRFTQSKITQNQYLFQKIKTSGVDTPFFQFYFAPNNSFIVDFNKSQALEVLNVYNTSSFPESWVYIGVSFATLYYPVDKESFQSKICMYLWGPYNYEKSGCGVINDYYDEVTEKPYFFDTRIGQGFTGFIRNAYIWKTYKSLTHMYYTPRRNYPLKNKCSPFTGEGYPTCFGCDQYLASATCFSSCYTNSYSSSYLYCLDRNCTNEQCTSCYSDSSSRSNNYCTACIENAFITSGELGNCKCKDGYYLDSDKNQCLLCHQNCDTCYGPSNSQCYKCKHHKPNWKGKCLDSCQQIDQPYNETYTYVEKSNTCEPCFDFYYTTDWMKCIAQPYPMQISNYNNRYLIMRFSSPVKYFGDTIDNIITLSISGPNEPYSFSWRAPYWESNTYAKDVFLELDIPQILNGDEKIFLYISNVFISDSRGYQLLARNSSSRSEFLPLSTDLLAQDYLSPSEKAIIEGTGTGILISLLTALAFNALIMFLSSGTNSDVSIFANFFAYIFNLNGNTFPNDYALHSNFNQNGYSSMKIVMNLQSQMMIIVVFVVFYCLLNIAKNMSLRCCGKGKILHNLEQSFIYNTFIRFYLEGFLEINTSAYINILNQRHKFHQNKEIKEQFGSLFEEYKHKKWFHYMHTTFFIARRTLFIMTLMIMVFVMMRPYKDEILNTFSIINEIFLFVIGCYLFIFVENQKQSTVQFYFNICFIFPFKIYETYLAFKDRRRIERLRFISEVEQKYLNFDYKKFFLSTLKLYKNKEPQLIQKKKEEMQIKPTEIYNPSDQDESSSSEERSLRSGDNIPPEAYSTNQPIQTNSKPITPITNGPGDPQGIFQESLSENEQDDFYMDHDDINPNAIVIDQKRFSKFNRPQSEGDNQIGFLWLNDNNNPPPIYEQDLPIKDQNIQRRKKSVKFQDPAMTQSLNNTDAFKKRRQSRAARGFFDYMIKHQDSLQKSDDIFKSENDNQSQQDQYNQIWQQQK</sequence>
<dbReference type="InterPro" id="IPR009030">
    <property type="entry name" value="Growth_fac_rcpt_cys_sf"/>
</dbReference>
<name>A0A078AN84_STYLE</name>
<dbReference type="SMART" id="SM00261">
    <property type="entry name" value="FU"/>
    <property type="match status" value="1"/>
</dbReference>
<dbReference type="Proteomes" id="UP000039865">
    <property type="component" value="Unassembled WGS sequence"/>
</dbReference>
<dbReference type="Gene3D" id="2.10.220.10">
    <property type="entry name" value="Hormone Receptor, Insulin-like Growth Factor Receptor 1, Chain A, domain 2"/>
    <property type="match status" value="1"/>
</dbReference>
<feature type="transmembrane region" description="Helical" evidence="2">
    <location>
        <begin position="1109"/>
        <end position="1128"/>
    </location>
</feature>
<keyword evidence="2" id="KW-1133">Transmembrane helix</keyword>
<dbReference type="PANTHER" id="PTHR23275">
    <property type="entry name" value="CABRIOLET.-RELATED"/>
    <property type="match status" value="1"/>
</dbReference>
<feature type="transmembrane region" description="Helical" evidence="2">
    <location>
        <begin position="879"/>
        <end position="898"/>
    </location>
</feature>
<feature type="transmembrane region" description="Helical" evidence="2">
    <location>
        <begin position="905"/>
        <end position="923"/>
    </location>
</feature>
<feature type="transmembrane region" description="Helical" evidence="2">
    <location>
        <begin position="1076"/>
        <end position="1097"/>
    </location>
</feature>
<feature type="transmembrane region" description="Helical" evidence="2">
    <location>
        <begin position="1051"/>
        <end position="1069"/>
    </location>
</feature>
<dbReference type="PANTHER" id="PTHR23275:SF100">
    <property type="entry name" value="EGF-LIKE DOMAIN-CONTAINING PROTEIN"/>
    <property type="match status" value="1"/>
</dbReference>
<feature type="compositionally biased region" description="Polar residues" evidence="1">
    <location>
        <begin position="1213"/>
        <end position="1230"/>
    </location>
</feature>
<dbReference type="InParanoid" id="A0A078AN84"/>
<feature type="region of interest" description="Disordered" evidence="1">
    <location>
        <begin position="1361"/>
        <end position="1386"/>
    </location>
</feature>